<feature type="region of interest" description="Disordered" evidence="3">
    <location>
        <begin position="195"/>
        <end position="233"/>
    </location>
</feature>
<sequence>MLVAFESSSNRIEGSRFMGGMPCISILDSPEPGMSIPGVLAVDRRLPVGNNNMATTSTKIEEELDSCSSSIGRNSDFSGSSSEGDDSGETEVQSSFKGPFDTMDSLEEVLPIRRGISKFYRGKSKSFTSLAVASSSSSIRDIAKPDNSYTRKRKNLLACSNIWDKNRNWPLRSNGGGISKRPANSSRSTLALAVAMSSSESNNASENSNQNSPSPPRHLPPLHPLVKPLINNTSSVLPPQRNFSPCRSFSLTDLQCAAAATNNMTRFYISNRDQHKKLQ</sequence>
<evidence type="ECO:0000256" key="3">
    <source>
        <dbReference type="SAM" id="MobiDB-lite"/>
    </source>
</evidence>
<evidence type="ECO:0000256" key="2">
    <source>
        <dbReference type="ARBA" id="ARBA00023242"/>
    </source>
</evidence>
<dbReference type="EMBL" id="JABCRI010000009">
    <property type="protein sequence ID" value="KAF8401091.1"/>
    <property type="molecule type" value="Genomic_DNA"/>
</dbReference>
<protein>
    <submittedName>
        <fullName evidence="4">Uncharacterized protein</fullName>
    </submittedName>
</protein>
<dbReference type="PANTHER" id="PTHR33172">
    <property type="entry name" value="OS08G0516900 PROTEIN"/>
    <property type="match status" value="1"/>
</dbReference>
<comment type="caution">
    <text evidence="4">The sequence shown here is derived from an EMBL/GenBank/DDBJ whole genome shotgun (WGS) entry which is preliminary data.</text>
</comment>
<dbReference type="OrthoDB" id="691484at2759"/>
<dbReference type="PANTHER" id="PTHR33172:SF96">
    <property type="entry name" value="PROTEIN OXIDATIVE STRESS 3 LIKE 3"/>
    <property type="match status" value="1"/>
</dbReference>
<evidence type="ECO:0000313" key="5">
    <source>
        <dbReference type="Proteomes" id="UP000655225"/>
    </source>
</evidence>
<keyword evidence="2" id="KW-0539">Nucleus</keyword>
<organism evidence="4 5">
    <name type="scientific">Tetracentron sinense</name>
    <name type="common">Spur-leaf</name>
    <dbReference type="NCBI Taxonomy" id="13715"/>
    <lineage>
        <taxon>Eukaryota</taxon>
        <taxon>Viridiplantae</taxon>
        <taxon>Streptophyta</taxon>
        <taxon>Embryophyta</taxon>
        <taxon>Tracheophyta</taxon>
        <taxon>Spermatophyta</taxon>
        <taxon>Magnoliopsida</taxon>
        <taxon>Trochodendrales</taxon>
        <taxon>Trochodendraceae</taxon>
        <taxon>Tetracentron</taxon>
    </lineage>
</organism>
<dbReference type="Proteomes" id="UP000655225">
    <property type="component" value="Unassembled WGS sequence"/>
</dbReference>
<dbReference type="OMA" id="HGMPCLS"/>
<feature type="region of interest" description="Disordered" evidence="3">
    <location>
        <begin position="51"/>
        <end position="100"/>
    </location>
</feature>
<dbReference type="GO" id="GO:0005634">
    <property type="term" value="C:nucleus"/>
    <property type="evidence" value="ECO:0007669"/>
    <property type="project" value="UniProtKB-SubCell"/>
</dbReference>
<evidence type="ECO:0000313" key="4">
    <source>
        <dbReference type="EMBL" id="KAF8401091.1"/>
    </source>
</evidence>
<feature type="compositionally biased region" description="Low complexity" evidence="3">
    <location>
        <begin position="197"/>
        <end position="212"/>
    </location>
</feature>
<dbReference type="GO" id="GO:0006950">
    <property type="term" value="P:response to stress"/>
    <property type="evidence" value="ECO:0007669"/>
    <property type="project" value="UniProtKB-ARBA"/>
</dbReference>
<gene>
    <name evidence="4" type="ORF">HHK36_014394</name>
</gene>
<comment type="subcellular location">
    <subcellularLocation>
        <location evidence="1">Nucleus</location>
    </subcellularLocation>
</comment>
<name>A0A834ZC56_TETSI</name>
<keyword evidence="5" id="KW-1185">Reference proteome</keyword>
<accession>A0A834ZC56</accession>
<evidence type="ECO:0000256" key="1">
    <source>
        <dbReference type="ARBA" id="ARBA00004123"/>
    </source>
</evidence>
<dbReference type="AlphaFoldDB" id="A0A834ZC56"/>
<feature type="compositionally biased region" description="Low complexity" evidence="3">
    <location>
        <begin position="68"/>
        <end position="82"/>
    </location>
</feature>
<proteinExistence type="predicted"/>
<reference evidence="4 5" key="1">
    <citation type="submission" date="2020-04" db="EMBL/GenBank/DDBJ databases">
        <title>Plant Genome Project.</title>
        <authorList>
            <person name="Zhang R.-G."/>
        </authorList>
    </citation>
    <scope>NUCLEOTIDE SEQUENCE [LARGE SCALE GENOMIC DNA]</scope>
    <source>
        <strain evidence="4">YNK0</strain>
        <tissue evidence="4">Leaf</tissue>
    </source>
</reference>
<dbReference type="InterPro" id="IPR051992">
    <property type="entry name" value="OxStress_Response_Reg"/>
</dbReference>
<feature type="compositionally biased region" description="Pro residues" evidence="3">
    <location>
        <begin position="213"/>
        <end position="223"/>
    </location>
</feature>